<dbReference type="PANTHER" id="PTHR11877">
    <property type="entry name" value="HYDROXYMETHYLGLUTARYL-COA SYNTHASE"/>
    <property type="match status" value="1"/>
</dbReference>
<dbReference type="GO" id="GO:0030639">
    <property type="term" value="P:polyketide biosynthetic process"/>
    <property type="evidence" value="ECO:0007669"/>
    <property type="project" value="TreeGrafter"/>
</dbReference>
<proteinExistence type="inferred from homology"/>
<dbReference type="GO" id="GO:0016747">
    <property type="term" value="F:acyltransferase activity, transferring groups other than amino-acyl groups"/>
    <property type="evidence" value="ECO:0007669"/>
    <property type="project" value="InterPro"/>
</dbReference>
<dbReference type="Pfam" id="PF02797">
    <property type="entry name" value="Chal_sti_synt_C"/>
    <property type="match status" value="1"/>
</dbReference>
<dbReference type="SUPFAM" id="SSF53901">
    <property type="entry name" value="Thiolase-like"/>
    <property type="match status" value="1"/>
</dbReference>
<evidence type="ECO:0000259" key="2">
    <source>
        <dbReference type="Pfam" id="PF02797"/>
    </source>
</evidence>
<dbReference type="InterPro" id="IPR012328">
    <property type="entry name" value="Chalcone/stilbene_synt_C"/>
</dbReference>
<dbReference type="InterPro" id="IPR016039">
    <property type="entry name" value="Thiolase-like"/>
</dbReference>
<sequence>MSMQYPVTCVVLLLGSCIFKNLPKMVGDNIENVLVEVFSLIGISDWNSLFYIVHPGGPKILDEIQQNLGLKEEKLRTSRHVLSEYGNMVVPCVIFFLDEMRKKSMEEVKTTTGDGLEWGVLFGFEPGLTVETIVLRSIPIDTPCVSAHDDA</sequence>
<dbReference type="FunFam" id="3.40.47.10:FF:000014">
    <property type="entry name" value="Chalcone synthase 1"/>
    <property type="match status" value="1"/>
</dbReference>
<comment type="similarity">
    <text evidence="1">Belongs to the thiolase-like superfamily. Chalcone/stilbene synthases family.</text>
</comment>
<organism evidence="3">
    <name type="scientific">Fagus sylvatica</name>
    <name type="common">Beechnut</name>
    <dbReference type="NCBI Taxonomy" id="28930"/>
    <lineage>
        <taxon>Eukaryota</taxon>
        <taxon>Viridiplantae</taxon>
        <taxon>Streptophyta</taxon>
        <taxon>Embryophyta</taxon>
        <taxon>Tracheophyta</taxon>
        <taxon>Spermatophyta</taxon>
        <taxon>Magnoliopsida</taxon>
        <taxon>eudicotyledons</taxon>
        <taxon>Gunneridae</taxon>
        <taxon>Pentapetalae</taxon>
        <taxon>rosids</taxon>
        <taxon>fabids</taxon>
        <taxon>Fagales</taxon>
        <taxon>Fagaceae</taxon>
        <taxon>Fagus</taxon>
    </lineage>
</organism>
<reference evidence="3" key="1">
    <citation type="submission" date="2018-02" db="EMBL/GenBank/DDBJ databases">
        <authorList>
            <person name="Cohen D.B."/>
            <person name="Kent A.D."/>
        </authorList>
    </citation>
    <scope>NUCLEOTIDE SEQUENCE</scope>
</reference>
<dbReference type="EMBL" id="OIVN01000950">
    <property type="protein sequence ID" value="SPC87848.1"/>
    <property type="molecule type" value="Genomic_DNA"/>
</dbReference>
<protein>
    <recommendedName>
        <fullName evidence="2">Chalcone/stilbene synthase C-terminal domain-containing protein</fullName>
    </recommendedName>
</protein>
<dbReference type="InterPro" id="IPR011141">
    <property type="entry name" value="Polyketide_synthase_type-III"/>
</dbReference>
<accession>A0A2N9FKX9</accession>
<dbReference type="Gene3D" id="3.40.47.10">
    <property type="match status" value="1"/>
</dbReference>
<evidence type="ECO:0000256" key="1">
    <source>
        <dbReference type="ARBA" id="ARBA00005531"/>
    </source>
</evidence>
<gene>
    <name evidence="3" type="ORF">FSB_LOCUS15730</name>
</gene>
<dbReference type="AlphaFoldDB" id="A0A2N9FKX9"/>
<feature type="domain" description="Chalcone/stilbene synthase C-terminal" evidence="2">
    <location>
        <begin position="18"/>
        <end position="139"/>
    </location>
</feature>
<dbReference type="PANTHER" id="PTHR11877:SF14">
    <property type="entry name" value="CHALCONE SYNTHASE"/>
    <property type="match status" value="1"/>
</dbReference>
<name>A0A2N9FKX9_FAGSY</name>
<evidence type="ECO:0000313" key="3">
    <source>
        <dbReference type="EMBL" id="SPC87848.1"/>
    </source>
</evidence>